<protein>
    <recommendedName>
        <fullName evidence="4">Type IX secretion system protein PorQ</fullName>
    </recommendedName>
</protein>
<feature type="chain" id="PRO_5016076729" description="Type IX secretion system protein PorQ" evidence="1">
    <location>
        <begin position="21"/>
        <end position="341"/>
    </location>
</feature>
<gene>
    <name evidence="2" type="ORF">C5O25_06515</name>
</gene>
<keyword evidence="1" id="KW-0732">Signal</keyword>
<dbReference type="Proteomes" id="UP000244925">
    <property type="component" value="Unassembled WGS sequence"/>
</dbReference>
<proteinExistence type="predicted"/>
<keyword evidence="3" id="KW-1185">Reference proteome</keyword>
<dbReference type="SUPFAM" id="SSF56935">
    <property type="entry name" value="Porins"/>
    <property type="match status" value="1"/>
</dbReference>
<name>A0A2V1ISV9_9BACT</name>
<reference evidence="3" key="1">
    <citation type="submission" date="2018-02" db="EMBL/GenBank/DDBJ databases">
        <authorList>
            <person name="Clavel T."/>
            <person name="Strowig T."/>
        </authorList>
    </citation>
    <scope>NUCLEOTIDE SEQUENCE [LARGE SCALE GENOMIC DNA]</scope>
    <source>
        <strain evidence="3">DSM 100764</strain>
    </source>
</reference>
<organism evidence="2 3">
    <name type="scientific">Paramuribaculum intestinale</name>
    <dbReference type="NCBI Taxonomy" id="2094151"/>
    <lineage>
        <taxon>Bacteria</taxon>
        <taxon>Pseudomonadati</taxon>
        <taxon>Bacteroidota</taxon>
        <taxon>Bacteroidia</taxon>
        <taxon>Bacteroidales</taxon>
        <taxon>Muribaculaceae</taxon>
        <taxon>Paramuribaculum</taxon>
    </lineage>
</organism>
<dbReference type="NCBIfam" id="NF033711">
    <property type="entry name" value="T9SS_PorQ"/>
    <property type="match status" value="1"/>
</dbReference>
<evidence type="ECO:0008006" key="4">
    <source>
        <dbReference type="Google" id="ProtNLM"/>
    </source>
</evidence>
<sequence length="341" mass="36666">MFRLLTTAAAVALFPAVAVADGSGGDSSPAYTFLDISSSSRIFGLGGVNVSAVDAGVAAVDQNPAFLGPEYDKVLSVGYMRYMSSSDFASAVFGNGVGERSAWGVALKYFGYGSMERTDIDGVASGTFSPLDISLGATYSRDITERLRGGATLRWVYSSYDSYTAMAVGVDLGINYYDPDRDLSLSAVVTNLGGQVKRFNERYDRLPVDVRLGWTQSFPGLPVRFSVTAWNLTKWSLPYYEHGDGTADARPELKDSFGSNLMRHLVLAADLVPDSRFHIGIGYNYKTRTDMATYSRNLLSGFSIGGGLNIGGFGVDAAFAMPHRSAATLMLNFSAEIGRFL</sequence>
<evidence type="ECO:0000313" key="3">
    <source>
        <dbReference type="Proteomes" id="UP000244925"/>
    </source>
</evidence>
<dbReference type="EMBL" id="PUBV01000010">
    <property type="protein sequence ID" value="PWB07783.1"/>
    <property type="molecule type" value="Genomic_DNA"/>
</dbReference>
<dbReference type="AlphaFoldDB" id="A0A2V1ISV9"/>
<comment type="caution">
    <text evidence="2">The sequence shown here is derived from an EMBL/GenBank/DDBJ whole genome shotgun (WGS) entry which is preliminary data.</text>
</comment>
<accession>A0A2V1ISV9</accession>
<evidence type="ECO:0000313" key="2">
    <source>
        <dbReference type="EMBL" id="PWB07783.1"/>
    </source>
</evidence>
<dbReference type="NCBIfam" id="NF033709">
    <property type="entry name" value="PorV_fam"/>
    <property type="match status" value="1"/>
</dbReference>
<evidence type="ECO:0000256" key="1">
    <source>
        <dbReference type="SAM" id="SignalP"/>
    </source>
</evidence>
<feature type="signal peptide" evidence="1">
    <location>
        <begin position="1"/>
        <end position="20"/>
    </location>
</feature>